<reference evidence="3" key="1">
    <citation type="submission" date="2020-06" db="EMBL/GenBank/DDBJ databases">
        <title>A novel thermopfilic bacterium from Erzurum, Turkey.</title>
        <authorList>
            <person name="Adiguzel A."/>
            <person name="Ay H."/>
            <person name="Baltaci M.O."/>
        </authorList>
    </citation>
    <scope>NUCLEOTIDE SEQUENCE</scope>
    <source>
        <strain evidence="3">P2</strain>
    </source>
</reference>
<dbReference type="EMBL" id="JABTTE010000009">
    <property type="protein sequence ID" value="NSL51764.1"/>
    <property type="molecule type" value="Genomic_DNA"/>
</dbReference>
<keyword evidence="4" id="KW-1185">Reference proteome</keyword>
<dbReference type="AlphaFoldDB" id="A0A8J8GDZ1"/>
<dbReference type="InterPro" id="IPR007345">
    <property type="entry name" value="Polysacch_pyruvyl_Trfase"/>
</dbReference>
<protein>
    <submittedName>
        <fullName evidence="3">Polysaccharide pyruvyl transferase CsaB</fullName>
    </submittedName>
</protein>
<sequence>MKVVLSGYYGFHNVGDEAILQAIIHALRQEKKDIEIIVLSNDPEYTKKTYGVDAVNRWKLGEVFRAIAGSDGVISGGGSLLQDKTGLKSVPYYTGIMMIAYTLRKPFYIYAQGIGPLEQRVSQILVKYALSKADYISVRDKESAQLLQTLGIQGNIDLVPDPVMGMKYDPSLNRSWLEKTGLSNEPFITVALRDWPSAGFPVCKGKVVEALDRFVSDGEYRVVFLPMHGEHDDVFSREIVDAMKNSSRVHIFPYNASIEEKISIIGASSLLFGMRLHALIFAAVAHTPMVGLSYDPKIDAFIEQVGQPLIGHVDEDWTSEQLYLLISNQLKDYENQVKLLKEKANPLQQKANETAQKVVGLLEMEIK</sequence>
<dbReference type="GO" id="GO:0016740">
    <property type="term" value="F:transferase activity"/>
    <property type="evidence" value="ECO:0007669"/>
    <property type="project" value="UniProtKB-KW"/>
</dbReference>
<evidence type="ECO:0000313" key="4">
    <source>
        <dbReference type="Proteomes" id="UP000625804"/>
    </source>
</evidence>
<dbReference type="Pfam" id="PF04230">
    <property type="entry name" value="PS_pyruv_trans"/>
    <property type="match status" value="1"/>
</dbReference>
<proteinExistence type="predicted"/>
<dbReference type="NCBIfam" id="TIGR03609">
    <property type="entry name" value="S_layer_CsaB"/>
    <property type="match status" value="1"/>
</dbReference>
<dbReference type="InterPro" id="IPR019896">
    <property type="entry name" value="Polysacch_pyruvyl_Trfase_CsaB"/>
</dbReference>
<evidence type="ECO:0000259" key="2">
    <source>
        <dbReference type="Pfam" id="PF04230"/>
    </source>
</evidence>
<feature type="coiled-coil region" evidence="1">
    <location>
        <begin position="323"/>
        <end position="350"/>
    </location>
</feature>
<name>A0A8J8GDZ1_9BACI</name>
<organism evidence="3 4">
    <name type="scientific">Calidifontibacillus erzurumensis</name>
    <dbReference type="NCBI Taxonomy" id="2741433"/>
    <lineage>
        <taxon>Bacteria</taxon>
        <taxon>Bacillati</taxon>
        <taxon>Bacillota</taxon>
        <taxon>Bacilli</taxon>
        <taxon>Bacillales</taxon>
        <taxon>Bacillaceae</taxon>
        <taxon>Calidifontibacillus/Schinkia group</taxon>
        <taxon>Calidifontibacillus</taxon>
    </lineage>
</organism>
<dbReference type="PANTHER" id="PTHR36836">
    <property type="entry name" value="COLANIC ACID BIOSYNTHESIS PROTEIN WCAK"/>
    <property type="match status" value="1"/>
</dbReference>
<keyword evidence="3" id="KW-0808">Transferase</keyword>
<dbReference type="SUPFAM" id="SSF53756">
    <property type="entry name" value="UDP-Glycosyltransferase/glycogen phosphorylase"/>
    <property type="match status" value="1"/>
</dbReference>
<evidence type="ECO:0000313" key="3">
    <source>
        <dbReference type="EMBL" id="NSL51764.1"/>
    </source>
</evidence>
<gene>
    <name evidence="3" type="primary">csaB</name>
    <name evidence="3" type="ORF">HR057_08280</name>
</gene>
<comment type="caution">
    <text evidence="3">The sequence shown here is derived from an EMBL/GenBank/DDBJ whole genome shotgun (WGS) entry which is preliminary data.</text>
</comment>
<dbReference type="PANTHER" id="PTHR36836:SF1">
    <property type="entry name" value="COLANIC ACID BIOSYNTHESIS PROTEIN WCAK"/>
    <property type="match status" value="1"/>
</dbReference>
<accession>A0A8J8GDZ1</accession>
<keyword evidence="1" id="KW-0175">Coiled coil</keyword>
<evidence type="ECO:0000256" key="1">
    <source>
        <dbReference type="SAM" id="Coils"/>
    </source>
</evidence>
<feature type="domain" description="Polysaccharide pyruvyl transferase" evidence="2">
    <location>
        <begin position="13"/>
        <end position="296"/>
    </location>
</feature>
<dbReference type="RefSeq" id="WP_173730971.1">
    <property type="nucleotide sequence ID" value="NZ_JABTTE010000009.1"/>
</dbReference>
<dbReference type="Proteomes" id="UP000625804">
    <property type="component" value="Unassembled WGS sequence"/>
</dbReference>